<dbReference type="OrthoDB" id="6159398at2759"/>
<keyword evidence="1" id="KW-0732">Signal</keyword>
<dbReference type="Gene3D" id="2.60.40.10">
    <property type="entry name" value="Immunoglobulins"/>
    <property type="match status" value="1"/>
</dbReference>
<dbReference type="Pfam" id="PF13927">
    <property type="entry name" value="Ig_3"/>
    <property type="match status" value="1"/>
</dbReference>
<proteinExistence type="predicted"/>
<feature type="compositionally biased region" description="Polar residues" evidence="5">
    <location>
        <begin position="60"/>
        <end position="76"/>
    </location>
</feature>
<dbReference type="InterPro" id="IPR036179">
    <property type="entry name" value="Ig-like_dom_sf"/>
</dbReference>
<keyword evidence="2" id="KW-1015">Disulfide bond</keyword>
<accession>A0A9Q1IV77</accession>
<evidence type="ECO:0000313" key="7">
    <source>
        <dbReference type="EMBL" id="KAJ8354767.1"/>
    </source>
</evidence>
<evidence type="ECO:0000256" key="1">
    <source>
        <dbReference type="ARBA" id="ARBA00022729"/>
    </source>
</evidence>
<dbReference type="PROSITE" id="PS50835">
    <property type="entry name" value="IG_LIKE"/>
    <property type="match status" value="1"/>
</dbReference>
<feature type="compositionally biased region" description="Basic and acidic residues" evidence="5">
    <location>
        <begin position="10"/>
        <end position="40"/>
    </location>
</feature>
<name>A0A9Q1IV77_SYNKA</name>
<evidence type="ECO:0000256" key="5">
    <source>
        <dbReference type="SAM" id="MobiDB-lite"/>
    </source>
</evidence>
<protein>
    <recommendedName>
        <fullName evidence="6">Ig-like domain-containing protein</fullName>
    </recommendedName>
</protein>
<feature type="domain" description="Ig-like" evidence="6">
    <location>
        <begin position="112"/>
        <end position="201"/>
    </location>
</feature>
<reference evidence="7" key="1">
    <citation type="journal article" date="2023" name="Science">
        <title>Genome structures resolve the early diversification of teleost fishes.</title>
        <authorList>
            <person name="Parey E."/>
            <person name="Louis A."/>
            <person name="Montfort J."/>
            <person name="Bouchez O."/>
            <person name="Roques C."/>
            <person name="Iampietro C."/>
            <person name="Lluch J."/>
            <person name="Castinel A."/>
            <person name="Donnadieu C."/>
            <person name="Desvignes T."/>
            <person name="Floi Bucao C."/>
            <person name="Jouanno E."/>
            <person name="Wen M."/>
            <person name="Mejri S."/>
            <person name="Dirks R."/>
            <person name="Jansen H."/>
            <person name="Henkel C."/>
            <person name="Chen W.J."/>
            <person name="Zahm M."/>
            <person name="Cabau C."/>
            <person name="Klopp C."/>
            <person name="Thompson A.W."/>
            <person name="Robinson-Rechavi M."/>
            <person name="Braasch I."/>
            <person name="Lecointre G."/>
            <person name="Bobe J."/>
            <person name="Postlethwait J.H."/>
            <person name="Berthelot C."/>
            <person name="Roest Crollius H."/>
            <person name="Guiguen Y."/>
        </authorList>
    </citation>
    <scope>NUCLEOTIDE SEQUENCE</scope>
    <source>
        <strain evidence="7">WJC10195</strain>
    </source>
</reference>
<dbReference type="SUPFAM" id="SSF48726">
    <property type="entry name" value="Immunoglobulin"/>
    <property type="match status" value="1"/>
</dbReference>
<dbReference type="PANTHER" id="PTHR44337:SF20">
    <property type="entry name" value="CARCINOEMBRYONIC ANTIGEN-RELATED CELL ADHESION MOLECULE 5-RELATED"/>
    <property type="match status" value="1"/>
</dbReference>
<organism evidence="7 8">
    <name type="scientific">Synaphobranchus kaupii</name>
    <name type="common">Kaup's arrowtooth eel</name>
    <dbReference type="NCBI Taxonomy" id="118154"/>
    <lineage>
        <taxon>Eukaryota</taxon>
        <taxon>Metazoa</taxon>
        <taxon>Chordata</taxon>
        <taxon>Craniata</taxon>
        <taxon>Vertebrata</taxon>
        <taxon>Euteleostomi</taxon>
        <taxon>Actinopterygii</taxon>
        <taxon>Neopterygii</taxon>
        <taxon>Teleostei</taxon>
        <taxon>Anguilliformes</taxon>
        <taxon>Synaphobranchidae</taxon>
        <taxon>Synaphobranchus</taxon>
    </lineage>
</organism>
<dbReference type="InterPro" id="IPR003599">
    <property type="entry name" value="Ig_sub"/>
</dbReference>
<dbReference type="PANTHER" id="PTHR44337">
    <property type="entry name" value="CARCINOEMBRYONIC ANTIGEN-RELATED CELL ADHESION MOLECULE 8"/>
    <property type="match status" value="1"/>
</dbReference>
<dbReference type="AlphaFoldDB" id="A0A9Q1IV77"/>
<dbReference type="SMART" id="SM00409">
    <property type="entry name" value="IG"/>
    <property type="match status" value="1"/>
</dbReference>
<sequence length="203" mass="22171">MRLRNQGGRELGRLGNLEDRDGLDGRDGQEPDRSGTRREGSAWALTRLTGDRQGKGRPGQSRTEPGTRPVRSSEQVWATKVRNRRGARGQVPARRPQGSHGQCGEPRTGTEPVSSVTVRANATELVEFNDTVSLTCSASGSSLFYRWYNGSSEIAASEHVHLSDDNSNLTIFRVLRSDRGPLHCTVSNVISNGTSQPVFLNIS</sequence>
<keyword evidence="8" id="KW-1185">Reference proteome</keyword>
<dbReference type="EMBL" id="JAINUF010000007">
    <property type="protein sequence ID" value="KAJ8354767.1"/>
    <property type="molecule type" value="Genomic_DNA"/>
</dbReference>
<keyword evidence="3" id="KW-0325">Glycoprotein</keyword>
<evidence type="ECO:0000256" key="4">
    <source>
        <dbReference type="ARBA" id="ARBA00023319"/>
    </source>
</evidence>
<evidence type="ECO:0000313" key="8">
    <source>
        <dbReference type="Proteomes" id="UP001152622"/>
    </source>
</evidence>
<dbReference type="Proteomes" id="UP001152622">
    <property type="component" value="Chromosome 7"/>
</dbReference>
<evidence type="ECO:0000256" key="2">
    <source>
        <dbReference type="ARBA" id="ARBA00023157"/>
    </source>
</evidence>
<feature type="region of interest" description="Disordered" evidence="5">
    <location>
        <begin position="1"/>
        <end position="114"/>
    </location>
</feature>
<evidence type="ECO:0000256" key="3">
    <source>
        <dbReference type="ARBA" id="ARBA00023180"/>
    </source>
</evidence>
<gene>
    <name evidence="7" type="ORF">SKAU_G00223340</name>
</gene>
<dbReference type="InterPro" id="IPR007110">
    <property type="entry name" value="Ig-like_dom"/>
</dbReference>
<dbReference type="InterPro" id="IPR052598">
    <property type="entry name" value="IgSF_CEA-related"/>
</dbReference>
<dbReference type="InterPro" id="IPR013783">
    <property type="entry name" value="Ig-like_fold"/>
</dbReference>
<comment type="caution">
    <text evidence="7">The sequence shown here is derived from an EMBL/GenBank/DDBJ whole genome shotgun (WGS) entry which is preliminary data.</text>
</comment>
<keyword evidence="4" id="KW-0393">Immunoglobulin domain</keyword>
<evidence type="ECO:0000259" key="6">
    <source>
        <dbReference type="PROSITE" id="PS50835"/>
    </source>
</evidence>